<protein>
    <submittedName>
        <fullName evidence="3">FHA domain-containing protein</fullName>
    </submittedName>
</protein>
<dbReference type="CDD" id="cd00060">
    <property type="entry name" value="FHA"/>
    <property type="match status" value="1"/>
</dbReference>
<dbReference type="SUPFAM" id="SSF49879">
    <property type="entry name" value="SMAD/FHA domain"/>
    <property type="match status" value="1"/>
</dbReference>
<evidence type="ECO:0000313" key="4">
    <source>
        <dbReference type="Proteomes" id="UP000716322"/>
    </source>
</evidence>
<evidence type="ECO:0000256" key="1">
    <source>
        <dbReference type="SAM" id="MobiDB-lite"/>
    </source>
</evidence>
<organism evidence="3 4">
    <name type="scientific">Telluria antibiotica</name>
    <dbReference type="NCBI Taxonomy" id="2717319"/>
    <lineage>
        <taxon>Bacteria</taxon>
        <taxon>Pseudomonadati</taxon>
        <taxon>Pseudomonadota</taxon>
        <taxon>Betaproteobacteria</taxon>
        <taxon>Burkholderiales</taxon>
        <taxon>Oxalobacteraceae</taxon>
        <taxon>Telluria group</taxon>
        <taxon>Telluria</taxon>
    </lineage>
</organism>
<proteinExistence type="predicted"/>
<sequence length="230" mass="24845">MGGAIGRAPGNDLVLDDPGKYISLARARVEYRDEAFWLVDVGSNPSFVNDRPAGTARPCRSGRARPRDPGPAARPRPHGTEHEARRRGNRRDGGRHAARSDGRHDGRTDGPCHDQAREQAGHDDDLGRRQQSAEVLPGCRQRARANDGWRDAGLYAGAARVRDRIRRLEGARAGDHGGHALRAGGRARTLRPRCHRGAPAGADRDGQGARVEPQGQDVGPHGRAVHADGR</sequence>
<feature type="domain" description="FHA" evidence="2">
    <location>
        <begin position="3"/>
        <end position="53"/>
    </location>
</feature>
<dbReference type="Proteomes" id="UP000716322">
    <property type="component" value="Unassembled WGS sequence"/>
</dbReference>
<feature type="region of interest" description="Disordered" evidence="1">
    <location>
        <begin position="174"/>
        <end position="230"/>
    </location>
</feature>
<gene>
    <name evidence="3" type="ORF">HAV22_13020</name>
</gene>
<comment type="caution">
    <text evidence="3">The sequence shown here is derived from an EMBL/GenBank/DDBJ whole genome shotgun (WGS) entry which is preliminary data.</text>
</comment>
<feature type="compositionally biased region" description="Basic and acidic residues" evidence="1">
    <location>
        <begin position="78"/>
        <end position="128"/>
    </location>
</feature>
<dbReference type="InterPro" id="IPR000253">
    <property type="entry name" value="FHA_dom"/>
</dbReference>
<dbReference type="Pfam" id="PF00498">
    <property type="entry name" value="FHA"/>
    <property type="match status" value="1"/>
</dbReference>
<evidence type="ECO:0000259" key="2">
    <source>
        <dbReference type="PROSITE" id="PS50006"/>
    </source>
</evidence>
<accession>A0ABX0PDC6</accession>
<dbReference type="EMBL" id="JAAQOM010000007">
    <property type="protein sequence ID" value="NIA54558.1"/>
    <property type="molecule type" value="Genomic_DNA"/>
</dbReference>
<dbReference type="Gene3D" id="2.60.200.20">
    <property type="match status" value="1"/>
</dbReference>
<evidence type="ECO:0000313" key="3">
    <source>
        <dbReference type="EMBL" id="NIA54558.1"/>
    </source>
</evidence>
<name>A0ABX0PDC6_9BURK</name>
<feature type="region of interest" description="Disordered" evidence="1">
    <location>
        <begin position="42"/>
        <end position="148"/>
    </location>
</feature>
<keyword evidence="4" id="KW-1185">Reference proteome</keyword>
<dbReference type="PROSITE" id="PS50006">
    <property type="entry name" value="FHA_DOMAIN"/>
    <property type="match status" value="1"/>
</dbReference>
<reference evidence="3 4" key="1">
    <citation type="submission" date="2020-03" db="EMBL/GenBank/DDBJ databases">
        <title>Genome sequence of strain Massilia sp. TW-1.</title>
        <authorList>
            <person name="Chaudhary D.K."/>
        </authorList>
    </citation>
    <scope>NUCLEOTIDE SEQUENCE [LARGE SCALE GENOMIC DNA]</scope>
    <source>
        <strain evidence="3 4">TW-1</strain>
    </source>
</reference>
<dbReference type="InterPro" id="IPR008984">
    <property type="entry name" value="SMAD_FHA_dom_sf"/>
</dbReference>